<accession>A0A699HHA6</accession>
<evidence type="ECO:0000313" key="2">
    <source>
        <dbReference type="EMBL" id="GEY15451.1"/>
    </source>
</evidence>
<keyword evidence="2" id="KW-0808">Transferase</keyword>
<keyword evidence="2" id="KW-0695">RNA-directed DNA polymerase</keyword>
<feature type="region of interest" description="Disordered" evidence="1">
    <location>
        <begin position="270"/>
        <end position="289"/>
    </location>
</feature>
<gene>
    <name evidence="2" type="ORF">Tci_387425</name>
</gene>
<dbReference type="EMBL" id="BKCJ010155942">
    <property type="protein sequence ID" value="GEY15451.1"/>
    <property type="molecule type" value="Genomic_DNA"/>
</dbReference>
<dbReference type="CDD" id="cd09272">
    <property type="entry name" value="RNase_HI_RT_Ty1"/>
    <property type="match status" value="1"/>
</dbReference>
<protein>
    <submittedName>
        <fullName evidence="2">Putative reverse transcriptase, RNA-dependent DNA polymerase</fullName>
    </submittedName>
</protein>
<comment type="caution">
    <text evidence="2">The sequence shown here is derived from an EMBL/GenBank/DDBJ whole genome shotgun (WGS) entry which is preliminary data.</text>
</comment>
<proteinExistence type="predicted"/>
<reference evidence="2" key="1">
    <citation type="journal article" date="2019" name="Sci. Rep.">
        <title>Draft genome of Tanacetum cinerariifolium, the natural source of mosquito coil.</title>
        <authorList>
            <person name="Yamashiro T."/>
            <person name="Shiraishi A."/>
            <person name="Satake H."/>
            <person name="Nakayama K."/>
        </authorList>
    </citation>
    <scope>NUCLEOTIDE SEQUENCE</scope>
</reference>
<evidence type="ECO:0000256" key="1">
    <source>
        <dbReference type="SAM" id="MobiDB-lite"/>
    </source>
</evidence>
<dbReference type="AlphaFoldDB" id="A0A699HHA6"/>
<dbReference type="PANTHER" id="PTHR11439:SF495">
    <property type="entry name" value="REVERSE TRANSCRIPTASE, RNA-DEPENDENT DNA POLYMERASE-RELATED"/>
    <property type="match status" value="1"/>
</dbReference>
<sequence length="556" mass="63007">MPSSNSILRASASLRNDMGERILDLYLSLLSTSFKYPPIWIWVFRSGFIESGVDYEFVDVLVCYEFGKNTTAYIDSDYARASLDMKSTTGGCQFLGCRLISWQCKKQIVVANSTTETEYIDDGKAVWNRIGAYAGDSKLILLGISYYCWVKVNVVEDGNEIIITESSIIRDLRLADGEGIDFLPNSTIFEQLTLTSMIRNLDNLSGSAIPTDPHHTLIIIQPSTQPQKKQQPRKPKRKDTQVPQPSDPIENVPDKVVHKELGDSLVRGATTASSLEADQDSESLGEDASKQRRIDVIDADKEITLVSVQDEVVSNDADKEMFDVDVLDGEEVLVAEHEVTVKRVNDEVNVVEELVEVINTAKLIIDDKGKRILIEPVIEHVKPMKRKDQIRLDEEAAIKLQAEFDEEERLAREKAEKLVEGKEKRAGIELIQEITKKQKVEDDKKTAKLKQFMEIIPDEKEVAIDAIPLSVKSPKIVDRKIYKEGRKSYYQIMRADGESQMYMAFSQMHMGFSQMLKSFNSEDLEDLYKLVKAKYESTRLVEDLDLLLWGGFEIKV</sequence>
<feature type="region of interest" description="Disordered" evidence="1">
    <location>
        <begin position="220"/>
        <end position="256"/>
    </location>
</feature>
<name>A0A699HHA6_TANCI</name>
<dbReference type="GO" id="GO:0003964">
    <property type="term" value="F:RNA-directed DNA polymerase activity"/>
    <property type="evidence" value="ECO:0007669"/>
    <property type="project" value="UniProtKB-KW"/>
</dbReference>
<organism evidence="2">
    <name type="scientific">Tanacetum cinerariifolium</name>
    <name type="common">Dalmatian daisy</name>
    <name type="synonym">Chrysanthemum cinerariifolium</name>
    <dbReference type="NCBI Taxonomy" id="118510"/>
    <lineage>
        <taxon>Eukaryota</taxon>
        <taxon>Viridiplantae</taxon>
        <taxon>Streptophyta</taxon>
        <taxon>Embryophyta</taxon>
        <taxon>Tracheophyta</taxon>
        <taxon>Spermatophyta</taxon>
        <taxon>Magnoliopsida</taxon>
        <taxon>eudicotyledons</taxon>
        <taxon>Gunneridae</taxon>
        <taxon>Pentapetalae</taxon>
        <taxon>asterids</taxon>
        <taxon>campanulids</taxon>
        <taxon>Asterales</taxon>
        <taxon>Asteraceae</taxon>
        <taxon>Asteroideae</taxon>
        <taxon>Anthemideae</taxon>
        <taxon>Anthemidinae</taxon>
        <taxon>Tanacetum</taxon>
    </lineage>
</organism>
<dbReference type="PANTHER" id="PTHR11439">
    <property type="entry name" value="GAG-POL-RELATED RETROTRANSPOSON"/>
    <property type="match status" value="1"/>
</dbReference>
<keyword evidence="2" id="KW-0548">Nucleotidyltransferase</keyword>